<dbReference type="InterPro" id="IPR039879">
    <property type="entry name" value="EFC10"/>
</dbReference>
<dbReference type="KEGG" id="ccal:108627731"/>
<dbReference type="PROSITE" id="PS50222">
    <property type="entry name" value="EF_HAND_2"/>
    <property type="match status" value="1"/>
</dbReference>
<feature type="region of interest" description="Disordered" evidence="1">
    <location>
        <begin position="1"/>
        <end position="29"/>
    </location>
</feature>
<dbReference type="AlphaFoldDB" id="A0AAJ7J4M0"/>
<feature type="compositionally biased region" description="Polar residues" evidence="1">
    <location>
        <begin position="1"/>
        <end position="14"/>
    </location>
</feature>
<organism evidence="3 4">
    <name type="scientific">Ceratina calcarata</name>
    <dbReference type="NCBI Taxonomy" id="156304"/>
    <lineage>
        <taxon>Eukaryota</taxon>
        <taxon>Metazoa</taxon>
        <taxon>Ecdysozoa</taxon>
        <taxon>Arthropoda</taxon>
        <taxon>Hexapoda</taxon>
        <taxon>Insecta</taxon>
        <taxon>Pterygota</taxon>
        <taxon>Neoptera</taxon>
        <taxon>Endopterygota</taxon>
        <taxon>Hymenoptera</taxon>
        <taxon>Apocrita</taxon>
        <taxon>Aculeata</taxon>
        <taxon>Apoidea</taxon>
        <taxon>Anthophila</taxon>
        <taxon>Apidae</taxon>
        <taxon>Ceratina</taxon>
        <taxon>Zadontomerus</taxon>
    </lineage>
</organism>
<evidence type="ECO:0000256" key="1">
    <source>
        <dbReference type="SAM" id="MobiDB-lite"/>
    </source>
</evidence>
<dbReference type="GO" id="GO:0005509">
    <property type="term" value="F:calcium ion binding"/>
    <property type="evidence" value="ECO:0007669"/>
    <property type="project" value="InterPro"/>
</dbReference>
<dbReference type="CDD" id="cd22979">
    <property type="entry name" value="DD_AK8"/>
    <property type="match status" value="1"/>
</dbReference>
<accession>A0AAJ7J4M0</accession>
<dbReference type="GeneID" id="108627731"/>
<sequence length="207" mass="24257">MTTRINENMESNNEYPRPKYRQSKPISTSHVSESRSITFHDVVLTHVRRFDSRTNLSQDNAIYATPKEKNYFTENNIYDTFHFLLCHIIVDQPEDPVQYLNRLIDDLILFRAGLKNPRLLWTEKHVDAMFKNVAPCGSDLLSLDDYKTAMKSLGIRSYDPCPEQTVPGYVNRQTFRREASNDMKRELIYMIDAKQRVKCLDSLARQT</sequence>
<dbReference type="PANTHER" id="PTHR21847:SF1">
    <property type="entry name" value="EF-HAND CALCIUM-BINDING DOMAIN-CONTAINING PROTEIN 10"/>
    <property type="match status" value="1"/>
</dbReference>
<name>A0AAJ7J4M0_9HYME</name>
<reference evidence="4" key="1">
    <citation type="submission" date="2025-08" db="UniProtKB">
        <authorList>
            <consortium name="RefSeq"/>
        </authorList>
    </citation>
    <scope>IDENTIFICATION</scope>
    <source>
        <tissue evidence="4">Whole body</tissue>
    </source>
</reference>
<feature type="domain" description="EF-hand" evidence="2">
    <location>
        <begin position="121"/>
        <end position="156"/>
    </location>
</feature>
<dbReference type="Proteomes" id="UP000694925">
    <property type="component" value="Unplaced"/>
</dbReference>
<dbReference type="RefSeq" id="XP_017884617.1">
    <property type="nucleotide sequence ID" value="XM_018029128.2"/>
</dbReference>
<dbReference type="InterPro" id="IPR002048">
    <property type="entry name" value="EF_hand_dom"/>
</dbReference>
<keyword evidence="3" id="KW-1185">Reference proteome</keyword>
<evidence type="ECO:0000313" key="3">
    <source>
        <dbReference type="Proteomes" id="UP000694925"/>
    </source>
</evidence>
<gene>
    <name evidence="4" type="primary">LOC108627731</name>
</gene>
<evidence type="ECO:0000313" key="4">
    <source>
        <dbReference type="RefSeq" id="XP_017884617.1"/>
    </source>
</evidence>
<protein>
    <submittedName>
        <fullName evidence="4">Uncharacterized protein LOC108627731 isoform X1</fullName>
    </submittedName>
</protein>
<evidence type="ECO:0000259" key="2">
    <source>
        <dbReference type="PROSITE" id="PS50222"/>
    </source>
</evidence>
<proteinExistence type="predicted"/>
<dbReference type="PANTHER" id="PTHR21847">
    <property type="entry name" value="EF-HAND CALCIUM-BINDING DOMAIN-CONTAINING PROTEIN 10"/>
    <property type="match status" value="1"/>
</dbReference>